<sequence>MTLSEEQLEIIAKHALDDSISRFTAKLGHLKESNETWRTDIALLLGLLVATPAAYNLPSRDRSSNVAVKLFPIQQNVRGGSLRFDLFRPLINAVATDSPDTDVWAAVIDLIDTVNPSTPPPSSFIPTGHGTPVKTSSSRLEDSETRDIVERELFYEIKDCTHRGVPGFFEKHFDTANWTKAQTKMLKSILANHDGTKWNDFPADPWEAACDRVQGAQGADGHLLPEAETNEGSI</sequence>
<comment type="caution">
    <text evidence="2">The sequence shown here is derived from an EMBL/GenBank/DDBJ whole genome shotgun (WGS) entry which is preliminary data.</text>
</comment>
<gene>
    <name evidence="2" type="ORF">BBO_09485</name>
</gene>
<evidence type="ECO:0000313" key="2">
    <source>
        <dbReference type="EMBL" id="KZZ99749.1"/>
    </source>
</evidence>
<dbReference type="OrthoDB" id="5584477at2759"/>
<reference evidence="2 3" key="1">
    <citation type="journal article" date="2016" name="Genome Biol. Evol.">
        <title>Divergent and convergent evolution of fungal pathogenicity.</title>
        <authorList>
            <person name="Shang Y."/>
            <person name="Xiao G."/>
            <person name="Zheng P."/>
            <person name="Cen K."/>
            <person name="Zhan S."/>
            <person name="Wang C."/>
        </authorList>
    </citation>
    <scope>NUCLEOTIDE SEQUENCE [LARGE SCALE GENOMIC DNA]</scope>
    <source>
        <strain evidence="2 3">RCEF 3172</strain>
    </source>
</reference>
<keyword evidence="2" id="KW-0418">Kinase</keyword>
<dbReference type="Proteomes" id="UP000076863">
    <property type="component" value="Unassembled WGS sequence"/>
</dbReference>
<keyword evidence="2" id="KW-0808">Transferase</keyword>
<accession>A0A168FDC0</accession>
<feature type="region of interest" description="Disordered" evidence="1">
    <location>
        <begin position="119"/>
        <end position="142"/>
    </location>
</feature>
<evidence type="ECO:0000313" key="3">
    <source>
        <dbReference type="Proteomes" id="UP000076863"/>
    </source>
</evidence>
<dbReference type="GO" id="GO:0016301">
    <property type="term" value="F:kinase activity"/>
    <property type="evidence" value="ECO:0007669"/>
    <property type="project" value="UniProtKB-KW"/>
</dbReference>
<organism evidence="2 3">
    <name type="scientific">Beauveria brongniartii RCEF 3172</name>
    <dbReference type="NCBI Taxonomy" id="1081107"/>
    <lineage>
        <taxon>Eukaryota</taxon>
        <taxon>Fungi</taxon>
        <taxon>Dikarya</taxon>
        <taxon>Ascomycota</taxon>
        <taxon>Pezizomycotina</taxon>
        <taxon>Sordariomycetes</taxon>
        <taxon>Hypocreomycetidae</taxon>
        <taxon>Hypocreales</taxon>
        <taxon>Cordycipitaceae</taxon>
        <taxon>Beauveria</taxon>
        <taxon>Beauveria brongniartii</taxon>
    </lineage>
</organism>
<keyword evidence="3" id="KW-1185">Reference proteome</keyword>
<proteinExistence type="predicted"/>
<dbReference type="AlphaFoldDB" id="A0A168FDC0"/>
<evidence type="ECO:0000256" key="1">
    <source>
        <dbReference type="SAM" id="MobiDB-lite"/>
    </source>
</evidence>
<name>A0A168FDC0_9HYPO</name>
<dbReference type="EMBL" id="AZHA01000096">
    <property type="protein sequence ID" value="KZZ99749.1"/>
    <property type="molecule type" value="Genomic_DNA"/>
</dbReference>
<protein>
    <submittedName>
        <fullName evidence="2">Serine/threonine-protein kinase Sgk2</fullName>
    </submittedName>
</protein>